<evidence type="ECO:0000313" key="3">
    <source>
        <dbReference type="EMBL" id="SUZ09667.1"/>
    </source>
</evidence>
<dbReference type="EMBL" id="KE375028">
    <property type="protein sequence ID" value="EPQ65373.1"/>
    <property type="molecule type" value="Genomic_DNA"/>
</dbReference>
<name>A0A061HHE1_BLUGR</name>
<feature type="region of interest" description="Disordered" evidence="1">
    <location>
        <begin position="83"/>
        <end position="162"/>
    </location>
</feature>
<organism evidence="3">
    <name type="scientific">Blumeria graminis f. sp. tritici 96224</name>
    <dbReference type="NCBI Taxonomy" id="1268274"/>
    <lineage>
        <taxon>Eukaryota</taxon>
        <taxon>Fungi</taxon>
        <taxon>Dikarya</taxon>
        <taxon>Ascomycota</taxon>
        <taxon>Pezizomycotina</taxon>
        <taxon>Leotiomycetes</taxon>
        <taxon>Erysiphales</taxon>
        <taxon>Erysiphaceae</taxon>
        <taxon>Blumeria</taxon>
    </lineage>
</organism>
<proteinExistence type="predicted"/>
<dbReference type="OrthoDB" id="2431475at2759"/>
<reference evidence="3" key="3">
    <citation type="submission" date="2018-07" db="EMBL/GenBank/DDBJ databases">
        <authorList>
            <person name="Quirk P.G."/>
            <person name="Krulwich T.A."/>
        </authorList>
    </citation>
    <scope>NUCLEOTIDE SEQUENCE</scope>
    <source>
        <strain evidence="3">96224</strain>
    </source>
</reference>
<reference evidence="2" key="2">
    <citation type="submission" date="2013-01" db="EMBL/GenBank/DDBJ databases">
        <title>The wheat powdery mildew genome reveals unique evolution of an obligate biotroph.</title>
        <authorList>
            <person name="Oberhaensli S."/>
            <person name="Wicker T."/>
            <person name="Keller B."/>
        </authorList>
    </citation>
    <scope>NUCLEOTIDE SEQUENCE</scope>
    <source>
        <strain evidence="2">96224</strain>
    </source>
</reference>
<evidence type="ECO:0000313" key="2">
    <source>
        <dbReference type="EMBL" id="EPQ65373.1"/>
    </source>
</evidence>
<gene>
    <name evidence="2" type="ORF">BGT96224_2147</name>
    <name evidence="3" type="ORF">BGT96224V2_LOCUS2814</name>
</gene>
<dbReference type="PANTHER" id="PTHR40132">
    <property type="entry name" value="PRE-MRNA-SPLICING FACTOR 38B"/>
    <property type="match status" value="1"/>
</dbReference>
<dbReference type="AlphaFoldDB" id="A0A061HHE1"/>
<dbReference type="PANTHER" id="PTHR40132:SF1">
    <property type="entry name" value="PRE-MRNA-SPLICING FACTOR 38B"/>
    <property type="match status" value="1"/>
</dbReference>
<protein>
    <submittedName>
        <fullName evidence="3">Bgt-2147</fullName>
    </submittedName>
</protein>
<dbReference type="EMBL" id="UIGY01000055">
    <property type="protein sequence ID" value="SUZ09667.1"/>
    <property type="molecule type" value="Genomic_DNA"/>
</dbReference>
<dbReference type="Proteomes" id="UP000053110">
    <property type="component" value="Unassembled WGS sequence"/>
</dbReference>
<sequence length="393" mass="45296">MSNYEIFTDDYVADLLAKDAKERSIRYSSIGMKAFASSKPVNKPKPNTRFLRNIIKDTDNHNAALLIKEASEARERLRGLSGGRYKSNELRGSGEGVFQRHRHDEIDVTPVGSKKICHEDQQTPSKSHISNEYREFKKSKKSRNSGNETSVLRDEDEKPRVSRDRRFRGILDVLEERKKSEDKRKRRRSRSCSPRESCSRRQERSPLKRTHRPAEIDLTKHIGPKNHRHQRIANGEQKNFSAHGKNSVPTSVISYDSDPLEEIIGPLPAPKPELRTRGRGTISRASGIDSHFSTVYDPKTDIHLDSDEENDWDQALEALQDRQKFKEKGIERLRAAGFTEKELMRLDQGGEKREEDFKWAMPGEDREWDRGKVVDSEGIVGFEPKFGRIKDFD</sequence>
<feature type="region of interest" description="Disordered" evidence="1">
    <location>
        <begin position="178"/>
        <end position="227"/>
    </location>
</feature>
<evidence type="ECO:0000256" key="1">
    <source>
        <dbReference type="SAM" id="MobiDB-lite"/>
    </source>
</evidence>
<feature type="compositionally biased region" description="Basic and acidic residues" evidence="1">
    <location>
        <begin position="197"/>
        <end position="220"/>
    </location>
</feature>
<feature type="compositionally biased region" description="Basic and acidic residues" evidence="1">
    <location>
        <begin position="151"/>
        <end position="162"/>
    </location>
</feature>
<evidence type="ECO:0000313" key="4">
    <source>
        <dbReference type="Proteomes" id="UP000053110"/>
    </source>
</evidence>
<reference evidence="4" key="1">
    <citation type="journal article" date="2013" name="Nat. Genet.">
        <title>The wheat powdery mildew genome shows the unique evolution of an obligate biotroph.</title>
        <authorList>
            <person name="Wicker T."/>
            <person name="Oberhaensli S."/>
            <person name="Parlange F."/>
            <person name="Buchmann J.P."/>
            <person name="Shatalina M."/>
            <person name="Roffler S."/>
            <person name="Ben-David R."/>
            <person name="Dolezel J."/>
            <person name="Simkova H."/>
            <person name="Schulze-Lefert P."/>
            <person name="Spanu P.D."/>
            <person name="Bruggmann R."/>
            <person name="Amselem J."/>
            <person name="Quesneville H."/>
            <person name="Ver Loren van Themaat E."/>
            <person name="Paape T."/>
            <person name="Shimizu K.K."/>
            <person name="Keller B."/>
        </authorList>
    </citation>
    <scope>NUCLEOTIDE SEQUENCE [LARGE SCALE GENOMIC DNA]</scope>
    <source>
        <strain evidence="4">96224</strain>
    </source>
</reference>
<accession>A0A061HHE1</accession>
<dbReference type="HOGENOM" id="CLU_038073_1_0_1"/>